<evidence type="ECO:0000256" key="1">
    <source>
        <dbReference type="SAM" id="SignalP"/>
    </source>
</evidence>
<evidence type="ECO:0000313" key="2">
    <source>
        <dbReference type="EMBL" id="MBE1499001.1"/>
    </source>
</evidence>
<dbReference type="EMBL" id="JADBEG010000001">
    <property type="protein sequence ID" value="MBE1499001.1"/>
    <property type="molecule type" value="Genomic_DNA"/>
</dbReference>
<reference evidence="2 3" key="1">
    <citation type="submission" date="2020-10" db="EMBL/GenBank/DDBJ databases">
        <title>Sequencing the genomes of 1000 actinobacteria strains.</title>
        <authorList>
            <person name="Klenk H.-P."/>
        </authorList>
    </citation>
    <scope>NUCLEOTIDE SEQUENCE [LARGE SCALE GENOMIC DNA]</scope>
    <source>
        <strain evidence="2 3">DSM 44653</strain>
    </source>
</reference>
<evidence type="ECO:0000313" key="3">
    <source>
        <dbReference type="Proteomes" id="UP000631670"/>
    </source>
</evidence>
<comment type="caution">
    <text evidence="2">The sequence shown here is derived from an EMBL/GenBank/DDBJ whole genome shotgun (WGS) entry which is preliminary data.</text>
</comment>
<keyword evidence="3" id="KW-1185">Reference proteome</keyword>
<gene>
    <name evidence="2" type="ORF">H4696_006101</name>
</gene>
<proteinExistence type="predicted"/>
<evidence type="ECO:0008006" key="4">
    <source>
        <dbReference type="Google" id="ProtNLM"/>
    </source>
</evidence>
<feature type="chain" id="PRO_5045047154" description="DUF11 domain-containing protein" evidence="1">
    <location>
        <begin position="21"/>
        <end position="143"/>
    </location>
</feature>
<name>A0ABR9I774_9PSEU</name>
<accession>A0ABR9I774</accession>
<protein>
    <recommendedName>
        <fullName evidence="4">DUF11 domain-containing protein</fullName>
    </recommendedName>
</protein>
<organism evidence="2 3">
    <name type="scientific">Amycolatopsis lexingtonensis</name>
    <dbReference type="NCBI Taxonomy" id="218822"/>
    <lineage>
        <taxon>Bacteria</taxon>
        <taxon>Bacillati</taxon>
        <taxon>Actinomycetota</taxon>
        <taxon>Actinomycetes</taxon>
        <taxon>Pseudonocardiales</taxon>
        <taxon>Pseudonocardiaceae</taxon>
        <taxon>Amycolatopsis</taxon>
    </lineage>
</organism>
<sequence>MRSAGRRAAVLLAALVTAMAASDRSGVSITFDKPSYGTGDEIHATVRLTNNGSGRATGLTVFQDFDPIDLFVPYGGWGALENRPGLTIEAGGSFELTVSGQVRDPEQTTTALRGRVFDGTGFGVGSFDSRVPVTKVPGRATGV</sequence>
<keyword evidence="1" id="KW-0732">Signal</keyword>
<dbReference type="RefSeq" id="WP_143264988.1">
    <property type="nucleotide sequence ID" value="NZ_JADBEG010000001.1"/>
</dbReference>
<feature type="signal peptide" evidence="1">
    <location>
        <begin position="1"/>
        <end position="20"/>
    </location>
</feature>
<dbReference type="Proteomes" id="UP000631670">
    <property type="component" value="Unassembled WGS sequence"/>
</dbReference>